<dbReference type="RefSeq" id="WP_146273199.1">
    <property type="nucleotide sequence ID" value="NZ_VOEI01000007.1"/>
</dbReference>
<accession>A0A563TZY7</accession>
<feature type="transmembrane region" description="Helical" evidence="1">
    <location>
        <begin position="241"/>
        <end position="259"/>
    </location>
</feature>
<evidence type="ECO:0000313" key="3">
    <source>
        <dbReference type="Proteomes" id="UP000318010"/>
    </source>
</evidence>
<dbReference type="EMBL" id="VOEI01000007">
    <property type="protein sequence ID" value="TWR24322.1"/>
    <property type="molecule type" value="Genomic_DNA"/>
</dbReference>
<gene>
    <name evidence="2" type="ORF">FPZ42_17755</name>
</gene>
<reference evidence="2 3" key="1">
    <citation type="submission" date="2019-07" db="EMBL/GenBank/DDBJ databases">
        <authorList>
            <person name="Kim J."/>
        </authorList>
    </citation>
    <scope>NUCLEOTIDE SEQUENCE [LARGE SCALE GENOMIC DNA]</scope>
    <source>
        <strain evidence="2 3">MJ1a</strain>
    </source>
</reference>
<dbReference type="PANTHER" id="PTHR37305:SF1">
    <property type="entry name" value="MEMBRANE PROTEIN"/>
    <property type="match status" value="1"/>
</dbReference>
<feature type="transmembrane region" description="Helical" evidence="1">
    <location>
        <begin position="52"/>
        <end position="77"/>
    </location>
</feature>
<organism evidence="2 3">
    <name type="scientific">Mucilaginibacter achroorhodeus</name>
    <dbReference type="NCBI Taxonomy" id="2599294"/>
    <lineage>
        <taxon>Bacteria</taxon>
        <taxon>Pseudomonadati</taxon>
        <taxon>Bacteroidota</taxon>
        <taxon>Sphingobacteriia</taxon>
        <taxon>Sphingobacteriales</taxon>
        <taxon>Sphingobacteriaceae</taxon>
        <taxon>Mucilaginibacter</taxon>
    </lineage>
</organism>
<dbReference type="OrthoDB" id="5946463at2"/>
<keyword evidence="1" id="KW-0472">Membrane</keyword>
<name>A0A563TZY7_9SPHI</name>
<keyword evidence="3" id="KW-1185">Reference proteome</keyword>
<dbReference type="CDD" id="cd21809">
    <property type="entry name" value="ABC-2_lan_permease-like"/>
    <property type="match status" value="1"/>
</dbReference>
<dbReference type="PANTHER" id="PTHR37305">
    <property type="entry name" value="INTEGRAL MEMBRANE PROTEIN-RELATED"/>
    <property type="match status" value="1"/>
</dbReference>
<dbReference type="AlphaFoldDB" id="A0A563TZY7"/>
<evidence type="ECO:0000256" key="1">
    <source>
        <dbReference type="SAM" id="Phobius"/>
    </source>
</evidence>
<sequence length="265" mass="29955">MKGFLLSFGSEFYKTRKTLGFWGSIILPLAITLLAFVAIYSKSDHFANKPGMMVWIQFSMISLGSMGTLLLPIYTIFVAYSVNNVEHKADTWKTLFSLPISRWAVYGAKYAYAFFLLTMCMALFTLLNIGFGNLLGVIKPELKFSEYHMELQLAQVFFKLLLSAMGILSIQFLLSLLWSDFLKPMGLGFVATVTGVILATNDWKYAYLFPYAQPMAAIKSMIKHQRGPADHFEINVFTQDVYVSLIIAVIVFFAGYVIVQKRSVK</sequence>
<dbReference type="Proteomes" id="UP000318010">
    <property type="component" value="Unassembled WGS sequence"/>
</dbReference>
<keyword evidence="1" id="KW-0812">Transmembrane</keyword>
<evidence type="ECO:0000313" key="2">
    <source>
        <dbReference type="EMBL" id="TWR24322.1"/>
    </source>
</evidence>
<comment type="caution">
    <text evidence="2">The sequence shown here is derived from an EMBL/GenBank/DDBJ whole genome shotgun (WGS) entry which is preliminary data.</text>
</comment>
<dbReference type="Pfam" id="PF12730">
    <property type="entry name" value="ABC2_membrane_4"/>
    <property type="match status" value="1"/>
</dbReference>
<keyword evidence="1" id="KW-1133">Transmembrane helix</keyword>
<proteinExistence type="predicted"/>
<feature type="transmembrane region" description="Helical" evidence="1">
    <location>
        <begin position="156"/>
        <end position="178"/>
    </location>
</feature>
<protein>
    <submittedName>
        <fullName evidence="2">ABC transporter permease</fullName>
    </submittedName>
</protein>
<feature type="transmembrane region" description="Helical" evidence="1">
    <location>
        <begin position="20"/>
        <end position="40"/>
    </location>
</feature>
<feature type="transmembrane region" description="Helical" evidence="1">
    <location>
        <begin position="110"/>
        <end position="135"/>
    </location>
</feature>